<dbReference type="InterPro" id="IPR050204">
    <property type="entry name" value="AraC_XylS_family_regulators"/>
</dbReference>
<dbReference type="InterPro" id="IPR018060">
    <property type="entry name" value="HTH_AraC"/>
</dbReference>
<sequence>MTARTTTAPRRTQFATSDPGEARELIDSLFGGRLQLKASPDTRWEASVKMLDAGAFSISDVTVPADLTFDLAGQDDVLVSVVLAGAIGYDRGHELERYVPGDVFIANDPDTRAVADSHEARTLSVTLPRSLLTDVARGTPTTNEPWRFTATQATPGGAARWRHVARFVDDLLAGPETAASPLLLGPAGRLLAATAVTAFPHTLQPAQAPADRVDAHPGTLRRAVAYIEANPDLDLSVADIARAACVTPRAVQLAFRRHLGTTPTAYLRRARLAEAHRQLRDATSGDGVTVTAVAARWGFTPSRFTEHYRAAYGVLPSHTLRT</sequence>
<accession>A0A1M5HZJ7</accession>
<evidence type="ECO:0000256" key="3">
    <source>
        <dbReference type="ARBA" id="ARBA00023163"/>
    </source>
</evidence>
<proteinExistence type="predicted"/>
<keyword evidence="1" id="KW-0805">Transcription regulation</keyword>
<dbReference type="OrthoDB" id="5464689at2"/>
<dbReference type="EMBL" id="FQVX01000002">
    <property type="protein sequence ID" value="SHG21210.1"/>
    <property type="molecule type" value="Genomic_DNA"/>
</dbReference>
<keyword evidence="2" id="KW-0238">DNA-binding</keyword>
<evidence type="ECO:0000256" key="2">
    <source>
        <dbReference type="ARBA" id="ARBA00023125"/>
    </source>
</evidence>
<evidence type="ECO:0000259" key="4">
    <source>
        <dbReference type="PROSITE" id="PS01124"/>
    </source>
</evidence>
<dbReference type="STRING" id="1070870.SAMN05444351_1812"/>
<name>A0A1M5HZJ7_9ACTN</name>
<dbReference type="Gene3D" id="1.10.10.60">
    <property type="entry name" value="Homeodomain-like"/>
    <property type="match status" value="1"/>
</dbReference>
<dbReference type="AlphaFoldDB" id="A0A1M5HZJ7"/>
<dbReference type="GO" id="GO:0003700">
    <property type="term" value="F:DNA-binding transcription factor activity"/>
    <property type="evidence" value="ECO:0007669"/>
    <property type="project" value="InterPro"/>
</dbReference>
<dbReference type="PANTHER" id="PTHR46796">
    <property type="entry name" value="HTH-TYPE TRANSCRIPTIONAL ACTIVATOR RHAS-RELATED"/>
    <property type="match status" value="1"/>
</dbReference>
<dbReference type="InterPro" id="IPR009057">
    <property type="entry name" value="Homeodomain-like_sf"/>
</dbReference>
<protein>
    <submittedName>
        <fullName evidence="5">Transcriptional regulator, AraC family</fullName>
    </submittedName>
</protein>
<organism evidence="5 6">
    <name type="scientific">Geodermatophilus nigrescens</name>
    <dbReference type="NCBI Taxonomy" id="1070870"/>
    <lineage>
        <taxon>Bacteria</taxon>
        <taxon>Bacillati</taxon>
        <taxon>Actinomycetota</taxon>
        <taxon>Actinomycetes</taxon>
        <taxon>Geodermatophilales</taxon>
        <taxon>Geodermatophilaceae</taxon>
        <taxon>Geodermatophilus</taxon>
    </lineage>
</organism>
<dbReference type="PROSITE" id="PS01124">
    <property type="entry name" value="HTH_ARAC_FAMILY_2"/>
    <property type="match status" value="1"/>
</dbReference>
<evidence type="ECO:0000256" key="1">
    <source>
        <dbReference type="ARBA" id="ARBA00023015"/>
    </source>
</evidence>
<gene>
    <name evidence="5" type="ORF">SAMN05444351_1812</name>
</gene>
<keyword evidence="3" id="KW-0804">Transcription</keyword>
<dbReference type="SMART" id="SM00342">
    <property type="entry name" value="HTH_ARAC"/>
    <property type="match status" value="1"/>
</dbReference>
<keyword evidence="6" id="KW-1185">Reference proteome</keyword>
<reference evidence="5 6" key="1">
    <citation type="submission" date="2016-11" db="EMBL/GenBank/DDBJ databases">
        <authorList>
            <person name="Jaros S."/>
            <person name="Januszkiewicz K."/>
            <person name="Wedrychowicz H."/>
        </authorList>
    </citation>
    <scope>NUCLEOTIDE SEQUENCE [LARGE SCALE GENOMIC DNA]</scope>
    <source>
        <strain evidence="5 6">DSM 45408</strain>
    </source>
</reference>
<dbReference type="RefSeq" id="WP_073419855.1">
    <property type="nucleotide sequence ID" value="NZ_FQVX01000002.1"/>
</dbReference>
<dbReference type="GO" id="GO:0043565">
    <property type="term" value="F:sequence-specific DNA binding"/>
    <property type="evidence" value="ECO:0007669"/>
    <property type="project" value="InterPro"/>
</dbReference>
<dbReference type="PANTHER" id="PTHR46796:SF12">
    <property type="entry name" value="HTH-TYPE DNA-BINDING TRANSCRIPTIONAL ACTIVATOR EUTR"/>
    <property type="match status" value="1"/>
</dbReference>
<evidence type="ECO:0000313" key="5">
    <source>
        <dbReference type="EMBL" id="SHG21210.1"/>
    </source>
</evidence>
<evidence type="ECO:0000313" key="6">
    <source>
        <dbReference type="Proteomes" id="UP000184471"/>
    </source>
</evidence>
<dbReference type="Proteomes" id="UP000184471">
    <property type="component" value="Unassembled WGS sequence"/>
</dbReference>
<dbReference type="SUPFAM" id="SSF46689">
    <property type="entry name" value="Homeodomain-like"/>
    <property type="match status" value="1"/>
</dbReference>
<dbReference type="Pfam" id="PF12833">
    <property type="entry name" value="HTH_18"/>
    <property type="match status" value="1"/>
</dbReference>
<feature type="domain" description="HTH araC/xylS-type" evidence="4">
    <location>
        <begin position="221"/>
        <end position="322"/>
    </location>
</feature>